<organism evidence="1 2">
    <name type="scientific">Pseudodonghicola xiamenensis</name>
    <dbReference type="NCBI Taxonomy" id="337702"/>
    <lineage>
        <taxon>Bacteria</taxon>
        <taxon>Pseudomonadati</taxon>
        <taxon>Pseudomonadota</taxon>
        <taxon>Alphaproteobacteria</taxon>
        <taxon>Rhodobacterales</taxon>
        <taxon>Paracoccaceae</taxon>
        <taxon>Pseudodonghicola</taxon>
    </lineage>
</organism>
<keyword evidence="2" id="KW-1185">Reference proteome</keyword>
<proteinExistence type="predicted"/>
<evidence type="ECO:0000313" key="1">
    <source>
        <dbReference type="EMBL" id="GHG81458.1"/>
    </source>
</evidence>
<accession>A0A8J3H5K6</accession>
<dbReference type="AlphaFoldDB" id="A0A8J3H5K6"/>
<dbReference type="EMBL" id="BNAP01000001">
    <property type="protein sequence ID" value="GHG81458.1"/>
    <property type="molecule type" value="Genomic_DNA"/>
</dbReference>
<evidence type="ECO:0000313" key="2">
    <source>
        <dbReference type="Proteomes" id="UP000611500"/>
    </source>
</evidence>
<comment type="caution">
    <text evidence="1">The sequence shown here is derived from an EMBL/GenBank/DDBJ whole genome shotgun (WGS) entry which is preliminary data.</text>
</comment>
<dbReference type="RefSeq" id="WP_028092287.1">
    <property type="nucleotide sequence ID" value="NZ_BNAP01000001.1"/>
</dbReference>
<gene>
    <name evidence="1" type="ORF">GCM10010961_05510</name>
</gene>
<sequence>MSDLEDFAAKMKTARDELKVQLHLGSKEAEQEWAAFQDRWDRFVAEAQLETSVAEISDATRELGLKLKAAFDRMRRD</sequence>
<reference evidence="1" key="2">
    <citation type="submission" date="2020-09" db="EMBL/GenBank/DDBJ databases">
        <authorList>
            <person name="Sun Q."/>
            <person name="Zhou Y."/>
        </authorList>
    </citation>
    <scope>NUCLEOTIDE SEQUENCE</scope>
    <source>
        <strain evidence="1">CGMCC 1.7081</strain>
    </source>
</reference>
<name>A0A8J3H5K6_9RHOB</name>
<reference evidence="1" key="1">
    <citation type="journal article" date="2014" name="Int. J. Syst. Evol. Microbiol.">
        <title>Complete genome sequence of Corynebacterium casei LMG S-19264T (=DSM 44701T), isolated from a smear-ripened cheese.</title>
        <authorList>
            <consortium name="US DOE Joint Genome Institute (JGI-PGF)"/>
            <person name="Walter F."/>
            <person name="Albersmeier A."/>
            <person name="Kalinowski J."/>
            <person name="Ruckert C."/>
        </authorList>
    </citation>
    <scope>NUCLEOTIDE SEQUENCE</scope>
    <source>
        <strain evidence="1">CGMCC 1.7081</strain>
    </source>
</reference>
<protein>
    <submittedName>
        <fullName evidence="1">Uncharacterized protein</fullName>
    </submittedName>
</protein>
<dbReference type="Proteomes" id="UP000611500">
    <property type="component" value="Unassembled WGS sequence"/>
</dbReference>